<dbReference type="EMBL" id="JMQN01000059">
    <property type="protein sequence ID" value="KEA61925.1"/>
    <property type="molecule type" value="Genomic_DNA"/>
</dbReference>
<organism evidence="6 7">
    <name type="scientific">Marinobacterium lacunae</name>
    <dbReference type="NCBI Taxonomy" id="1232683"/>
    <lineage>
        <taxon>Bacteria</taxon>
        <taxon>Pseudomonadati</taxon>
        <taxon>Pseudomonadota</taxon>
        <taxon>Gammaproteobacteria</taxon>
        <taxon>Oceanospirillales</taxon>
        <taxon>Oceanospirillaceae</taxon>
        <taxon>Marinobacterium</taxon>
    </lineage>
</organism>
<dbReference type="SUPFAM" id="SSF52540">
    <property type="entry name" value="P-loop containing nucleoside triphosphate hydrolases"/>
    <property type="match status" value="1"/>
</dbReference>
<dbReference type="PANTHER" id="PTHR42788:SF19">
    <property type="entry name" value="ALIPHATIC SULFONATES IMPORT ATP-BINDING PROTEIN SSUB 2"/>
    <property type="match status" value="1"/>
</dbReference>
<dbReference type="SMART" id="SM00382">
    <property type="entry name" value="AAA"/>
    <property type="match status" value="1"/>
</dbReference>
<dbReference type="PROSITE" id="PS50893">
    <property type="entry name" value="ABC_TRANSPORTER_2"/>
    <property type="match status" value="1"/>
</dbReference>
<sequence length="208" mass="23003">MLELRLESKSFSRPVLGPLELRIEPGQRLALVGPSGCGKTTLLNIVAGLDTDFRGERIQTRESLCIAYMFQEPRLLPWRTVAQNLQLVGVATDEIEARLEEVGLDGIAALYPRQLSLGMARRVALARALAIKPDLLLLDEPLVSLDPETALKMRQLVKSLLDQRPWISLLLVSHDPEDARQLADECIYLTDQKVGVLLPSEEKTASAG</sequence>
<dbReference type="InterPro" id="IPR003593">
    <property type="entry name" value="AAA+_ATPase"/>
</dbReference>
<feature type="domain" description="ABC transporter" evidence="5">
    <location>
        <begin position="1"/>
        <end position="207"/>
    </location>
</feature>
<dbReference type="Gene3D" id="3.40.50.300">
    <property type="entry name" value="P-loop containing nucleotide triphosphate hydrolases"/>
    <property type="match status" value="1"/>
</dbReference>
<evidence type="ECO:0000313" key="7">
    <source>
        <dbReference type="Proteomes" id="UP000028252"/>
    </source>
</evidence>
<dbReference type="InterPro" id="IPR050166">
    <property type="entry name" value="ABC_transporter_ATP-bind"/>
</dbReference>
<dbReference type="GO" id="GO:0016887">
    <property type="term" value="F:ATP hydrolysis activity"/>
    <property type="evidence" value="ECO:0007669"/>
    <property type="project" value="InterPro"/>
</dbReference>
<dbReference type="InterPro" id="IPR027417">
    <property type="entry name" value="P-loop_NTPase"/>
</dbReference>
<dbReference type="STRING" id="1232683.ADIMK_4072"/>
<evidence type="ECO:0000256" key="2">
    <source>
        <dbReference type="ARBA" id="ARBA00022448"/>
    </source>
</evidence>
<dbReference type="Proteomes" id="UP000028252">
    <property type="component" value="Unassembled WGS sequence"/>
</dbReference>
<accession>A0A081FTS0</accession>
<protein>
    <submittedName>
        <fullName evidence="6">Alkanesulfonates ABC transporter ATP-binding protein</fullName>
    </submittedName>
</protein>
<keyword evidence="3" id="KW-0547">Nucleotide-binding</keyword>
<dbReference type="InterPro" id="IPR003439">
    <property type="entry name" value="ABC_transporter-like_ATP-bd"/>
</dbReference>
<keyword evidence="4 6" id="KW-0067">ATP-binding</keyword>
<gene>
    <name evidence="6" type="ORF">ADIMK_4072</name>
</gene>
<dbReference type="OrthoDB" id="9802264at2"/>
<dbReference type="PROSITE" id="PS00211">
    <property type="entry name" value="ABC_TRANSPORTER_1"/>
    <property type="match status" value="1"/>
</dbReference>
<dbReference type="InterPro" id="IPR017871">
    <property type="entry name" value="ABC_transporter-like_CS"/>
</dbReference>
<evidence type="ECO:0000313" key="6">
    <source>
        <dbReference type="EMBL" id="KEA61925.1"/>
    </source>
</evidence>
<evidence type="ECO:0000256" key="4">
    <source>
        <dbReference type="ARBA" id="ARBA00022840"/>
    </source>
</evidence>
<dbReference type="AlphaFoldDB" id="A0A081FTS0"/>
<keyword evidence="2" id="KW-0813">Transport</keyword>
<keyword evidence="7" id="KW-1185">Reference proteome</keyword>
<name>A0A081FTS0_9GAMM</name>
<evidence type="ECO:0000256" key="3">
    <source>
        <dbReference type="ARBA" id="ARBA00022741"/>
    </source>
</evidence>
<comment type="caution">
    <text evidence="6">The sequence shown here is derived from an EMBL/GenBank/DDBJ whole genome shotgun (WGS) entry which is preliminary data.</text>
</comment>
<dbReference type="Pfam" id="PF00005">
    <property type="entry name" value="ABC_tran"/>
    <property type="match status" value="1"/>
</dbReference>
<dbReference type="PATRIC" id="fig|1232683.4.peg.4007"/>
<dbReference type="RefSeq" id="WP_051693182.1">
    <property type="nucleotide sequence ID" value="NZ_JMQN01000059.1"/>
</dbReference>
<dbReference type="eggNOG" id="COG1116">
    <property type="taxonomic scope" value="Bacteria"/>
</dbReference>
<proteinExistence type="inferred from homology"/>
<dbReference type="GO" id="GO:0005524">
    <property type="term" value="F:ATP binding"/>
    <property type="evidence" value="ECO:0007669"/>
    <property type="project" value="UniProtKB-KW"/>
</dbReference>
<evidence type="ECO:0000259" key="5">
    <source>
        <dbReference type="PROSITE" id="PS50893"/>
    </source>
</evidence>
<comment type="similarity">
    <text evidence="1">Belongs to the ABC transporter superfamily.</text>
</comment>
<evidence type="ECO:0000256" key="1">
    <source>
        <dbReference type="ARBA" id="ARBA00005417"/>
    </source>
</evidence>
<dbReference type="PANTHER" id="PTHR42788">
    <property type="entry name" value="TAURINE IMPORT ATP-BINDING PROTEIN-RELATED"/>
    <property type="match status" value="1"/>
</dbReference>
<reference evidence="6 7" key="1">
    <citation type="submission" date="2014-04" db="EMBL/GenBank/DDBJ databases">
        <title>Marinobacterium kochiensis sp. nov., isolated from sediment sample collected from Kochi backwaters in Kerala, India.</title>
        <authorList>
            <person name="Singh A."/>
            <person name="Pinnaka A.K."/>
        </authorList>
    </citation>
    <scope>NUCLEOTIDE SEQUENCE [LARGE SCALE GENOMIC DNA]</scope>
    <source>
        <strain evidence="6 7">AK27</strain>
    </source>
</reference>